<feature type="region of interest" description="Disordered" evidence="5">
    <location>
        <begin position="1"/>
        <end position="30"/>
    </location>
</feature>
<proteinExistence type="predicted"/>
<evidence type="ECO:0000259" key="6">
    <source>
        <dbReference type="Pfam" id="PF01258"/>
    </source>
</evidence>
<protein>
    <submittedName>
        <fullName evidence="7">TraR/DksA C4-type zinc finger protein</fullName>
    </submittedName>
</protein>
<evidence type="ECO:0000313" key="7">
    <source>
        <dbReference type="EMBL" id="QWQ37226.1"/>
    </source>
</evidence>
<accession>A0A975S7H0</accession>
<dbReference type="InterPro" id="IPR000962">
    <property type="entry name" value="Znf_DskA_TraR"/>
</dbReference>
<evidence type="ECO:0000256" key="5">
    <source>
        <dbReference type="SAM" id="MobiDB-lite"/>
    </source>
</evidence>
<dbReference type="AlphaFoldDB" id="A0A975S7H0"/>
<dbReference type="PANTHER" id="PTHR33823">
    <property type="entry name" value="RNA POLYMERASE-BINDING TRANSCRIPTION FACTOR DKSA-RELATED"/>
    <property type="match status" value="1"/>
</dbReference>
<dbReference type="PROSITE" id="PS01102">
    <property type="entry name" value="ZF_DKSA_1"/>
    <property type="match status" value="1"/>
</dbReference>
<gene>
    <name evidence="7" type="ORF">KG104_05560</name>
</gene>
<keyword evidence="2" id="KW-0863">Zinc-finger</keyword>
<dbReference type="Gene3D" id="1.20.120.910">
    <property type="entry name" value="DksA, coiled-coil domain"/>
    <property type="match status" value="1"/>
</dbReference>
<feature type="domain" description="Zinc finger DksA/TraR C4-type" evidence="6">
    <location>
        <begin position="112"/>
        <end position="144"/>
    </location>
</feature>
<evidence type="ECO:0000256" key="4">
    <source>
        <dbReference type="PROSITE-ProRule" id="PRU00510"/>
    </source>
</evidence>
<keyword evidence="1" id="KW-0479">Metal-binding</keyword>
<evidence type="ECO:0000256" key="2">
    <source>
        <dbReference type="ARBA" id="ARBA00022771"/>
    </source>
</evidence>
<dbReference type="RefSeq" id="WP_207347520.1">
    <property type="nucleotide sequence ID" value="NZ_CP076456.1"/>
</dbReference>
<keyword evidence="8" id="KW-1185">Reference proteome</keyword>
<keyword evidence="3" id="KW-0862">Zinc</keyword>
<dbReference type="Proteomes" id="UP000680588">
    <property type="component" value="Chromosome"/>
</dbReference>
<feature type="compositionally biased region" description="Low complexity" evidence="5">
    <location>
        <begin position="1"/>
        <end position="21"/>
    </location>
</feature>
<reference evidence="7" key="1">
    <citation type="submission" date="2021-06" db="EMBL/GenBank/DDBJ databases">
        <title>Novel species in genus Arthrobacter.</title>
        <authorList>
            <person name="Zhang G."/>
        </authorList>
    </citation>
    <scope>NUCLEOTIDE SEQUENCE</scope>
    <source>
        <strain evidence="7">Zg-ZUI122</strain>
    </source>
</reference>
<sequence>MTRKTTAAPRKTSTAAAARVPAPKRPTPADLDTAHFAELLDERIGQAREKIAAVVADIREVTLAAKDTPADDEHDPEGSTVSVERNNEMALLAAGEESLIELLDARVRLDEGAYGVCEMCGNAIPSERLEIRPEARFCVTCAAAARRR</sequence>
<name>A0A975S7H0_9MICC</name>
<dbReference type="SUPFAM" id="SSF57716">
    <property type="entry name" value="Glucocorticoid receptor-like (DNA-binding domain)"/>
    <property type="match status" value="1"/>
</dbReference>
<evidence type="ECO:0000256" key="1">
    <source>
        <dbReference type="ARBA" id="ARBA00022723"/>
    </source>
</evidence>
<dbReference type="InterPro" id="IPR020458">
    <property type="entry name" value="Znf_DskA_TraR_CS"/>
</dbReference>
<evidence type="ECO:0000313" key="8">
    <source>
        <dbReference type="Proteomes" id="UP000680588"/>
    </source>
</evidence>
<dbReference type="KEGG" id="asun:KG104_05560"/>
<feature type="zinc finger region" description="dksA C4-type" evidence="4">
    <location>
        <begin position="117"/>
        <end position="141"/>
    </location>
</feature>
<evidence type="ECO:0000256" key="3">
    <source>
        <dbReference type="ARBA" id="ARBA00022833"/>
    </source>
</evidence>
<dbReference type="EMBL" id="CP076456">
    <property type="protein sequence ID" value="QWQ37226.1"/>
    <property type="molecule type" value="Genomic_DNA"/>
</dbReference>
<dbReference type="GO" id="GO:0008270">
    <property type="term" value="F:zinc ion binding"/>
    <property type="evidence" value="ECO:0007669"/>
    <property type="project" value="UniProtKB-KW"/>
</dbReference>
<dbReference type="Pfam" id="PF01258">
    <property type="entry name" value="zf-dskA_traR"/>
    <property type="match status" value="1"/>
</dbReference>
<dbReference type="PANTHER" id="PTHR33823:SF4">
    <property type="entry name" value="GENERAL STRESS PROTEIN 16O"/>
    <property type="match status" value="1"/>
</dbReference>
<dbReference type="PROSITE" id="PS51128">
    <property type="entry name" value="ZF_DKSA_2"/>
    <property type="match status" value="1"/>
</dbReference>
<organism evidence="7 8">
    <name type="scientific">Arthrobacter sunyaminii</name>
    <dbReference type="NCBI Taxonomy" id="2816859"/>
    <lineage>
        <taxon>Bacteria</taxon>
        <taxon>Bacillati</taxon>
        <taxon>Actinomycetota</taxon>
        <taxon>Actinomycetes</taxon>
        <taxon>Micrococcales</taxon>
        <taxon>Micrococcaceae</taxon>
        <taxon>Arthrobacter</taxon>
    </lineage>
</organism>